<comment type="caution">
    <text evidence="1">The sequence shown here is derived from an EMBL/GenBank/DDBJ whole genome shotgun (WGS) entry which is preliminary data.</text>
</comment>
<evidence type="ECO:0000313" key="2">
    <source>
        <dbReference type="Proteomes" id="UP000565441"/>
    </source>
</evidence>
<dbReference type="AlphaFoldDB" id="A0A8H5MBS6"/>
<name>A0A8H5MBS6_9AGAR</name>
<gene>
    <name evidence="1" type="ORF">D9615_000075</name>
</gene>
<dbReference type="Pfam" id="PF11927">
    <property type="entry name" value="HODM_asu-like"/>
    <property type="match status" value="1"/>
</dbReference>
<reference evidence="1 2" key="1">
    <citation type="journal article" date="2020" name="ISME J.">
        <title>Uncovering the hidden diversity of litter-decomposition mechanisms in mushroom-forming fungi.</title>
        <authorList>
            <person name="Floudas D."/>
            <person name="Bentzer J."/>
            <person name="Ahren D."/>
            <person name="Johansson T."/>
            <person name="Persson P."/>
            <person name="Tunlid A."/>
        </authorList>
    </citation>
    <scope>NUCLEOTIDE SEQUENCE [LARGE SCALE GENOMIC DNA]</scope>
    <source>
        <strain evidence="1 2">CBS 661.87</strain>
    </source>
</reference>
<dbReference type="Proteomes" id="UP000565441">
    <property type="component" value="Unassembled WGS sequence"/>
</dbReference>
<accession>A0A8H5MBS6</accession>
<dbReference type="OrthoDB" id="497541at2759"/>
<protein>
    <submittedName>
        <fullName evidence="1">Uncharacterized protein</fullName>
    </submittedName>
</protein>
<sequence length="458" mass="51338">MSSSMLGIYEKLSAVQHWLAARQTKESLGLILASLAATISLVYLKRTAKTLSSASHPPRSPPASDKEVRKYGEWSPVEFTYPRITASAREPAETNPIPYRPFRAGEYHVTMGIRSMPWDEWIELDNQYEKYHRIREYRIRTRGSGVIRVQPDNPGLVKSGGEAAIELVHELAEYLCQRFPTMFEIERHASDKVASFPGWDGAPPVKSVRIIPLGRSYDIPLDINDGENAAERALEVSASLVQEDLALMIEGTDGKYYFQAGAITIAGFWRIQDKIGLSLDDIHTTGDVPRYKGKLQMSLGRFFQKLAVDKPVVRNNYFFQVVKPAPPDGVDEIDPEELGWAESSHGPEDAFLHTHPAHQPTRPTPTPSTVRLRCERQTLRRLPRTGAILFTIRTYLTPIDKLAQEPGVARQLAGALRGWGDDIGAYKGKDSGEWWDVVMDYLDKVADEEGDDGHAENI</sequence>
<dbReference type="InterPro" id="IPR021848">
    <property type="entry name" value="HODM_asu-like"/>
</dbReference>
<proteinExistence type="predicted"/>
<organism evidence="1 2">
    <name type="scientific">Tricholomella constricta</name>
    <dbReference type="NCBI Taxonomy" id="117010"/>
    <lineage>
        <taxon>Eukaryota</taxon>
        <taxon>Fungi</taxon>
        <taxon>Dikarya</taxon>
        <taxon>Basidiomycota</taxon>
        <taxon>Agaricomycotina</taxon>
        <taxon>Agaricomycetes</taxon>
        <taxon>Agaricomycetidae</taxon>
        <taxon>Agaricales</taxon>
        <taxon>Tricholomatineae</taxon>
        <taxon>Lyophyllaceae</taxon>
        <taxon>Tricholomella</taxon>
    </lineage>
</organism>
<keyword evidence="2" id="KW-1185">Reference proteome</keyword>
<dbReference type="EMBL" id="JAACJP010000001">
    <property type="protein sequence ID" value="KAF5388178.1"/>
    <property type="molecule type" value="Genomic_DNA"/>
</dbReference>
<evidence type="ECO:0000313" key="1">
    <source>
        <dbReference type="EMBL" id="KAF5388178.1"/>
    </source>
</evidence>